<dbReference type="PANTHER" id="PTHR37069">
    <property type="entry name" value="DDE_TNP_1_7 DOMAIN-CONTAINING PROTEIN"/>
    <property type="match status" value="1"/>
</dbReference>
<evidence type="ECO:0000313" key="2">
    <source>
        <dbReference type="EMBL" id="ETK74240.1"/>
    </source>
</evidence>
<dbReference type="PANTHER" id="PTHR37069:SF2">
    <property type="entry name" value="PIGGYBAC TRANSPOSABLE ELEMENT-DERIVED PROTEIN DOMAIN-CONTAINING PROTEIN"/>
    <property type="match status" value="1"/>
</dbReference>
<feature type="region of interest" description="Disordered" evidence="1">
    <location>
        <begin position="1"/>
        <end position="21"/>
    </location>
</feature>
<dbReference type="Proteomes" id="UP000053236">
    <property type="component" value="Unassembled WGS sequence"/>
</dbReference>
<dbReference type="VEuPathDB" id="FungiDB:PPTG_05565"/>
<organism evidence="2">
    <name type="scientific">Phytophthora nicotianae</name>
    <name type="common">Potato buckeye rot agent</name>
    <name type="synonym">Phytophthora parasitica</name>
    <dbReference type="NCBI Taxonomy" id="4792"/>
    <lineage>
        <taxon>Eukaryota</taxon>
        <taxon>Sar</taxon>
        <taxon>Stramenopiles</taxon>
        <taxon>Oomycota</taxon>
        <taxon>Peronosporomycetes</taxon>
        <taxon>Peronosporales</taxon>
        <taxon>Peronosporaceae</taxon>
        <taxon>Phytophthora</taxon>
    </lineage>
</organism>
<proteinExistence type="predicted"/>
<accession>W2FW01</accession>
<dbReference type="EMBL" id="KI689083">
    <property type="protein sequence ID" value="ETK74240.1"/>
    <property type="molecule type" value="Genomic_DNA"/>
</dbReference>
<evidence type="ECO:0000256" key="1">
    <source>
        <dbReference type="SAM" id="MobiDB-lite"/>
    </source>
</evidence>
<name>W2FW01_PHYNI</name>
<protein>
    <recommendedName>
        <fullName evidence="3">PiggyBac transposable element-derived protein domain-containing protein</fullName>
    </recommendedName>
</protein>
<gene>
    <name evidence="2" type="ORF">L915_18918</name>
</gene>
<reference evidence="2" key="1">
    <citation type="submission" date="2013-11" db="EMBL/GenBank/DDBJ databases">
        <title>The Genome Sequence of Phytophthora parasitica CJ02B3.</title>
        <authorList>
            <consortium name="The Broad Institute Genomics Platform"/>
            <person name="Russ C."/>
            <person name="Tyler B."/>
            <person name="Panabieres F."/>
            <person name="Shan W."/>
            <person name="Tripathy S."/>
            <person name="Grunwald N."/>
            <person name="Machado M."/>
            <person name="Johnson C.S."/>
            <person name="Arredondo F."/>
            <person name="Hong C."/>
            <person name="Coffey M."/>
            <person name="Young S.K."/>
            <person name="Zeng Q."/>
            <person name="Gargeya S."/>
            <person name="Fitzgerald M."/>
            <person name="Abouelleil A."/>
            <person name="Alvarado L."/>
            <person name="Chapman S.B."/>
            <person name="Gainer-Dewar J."/>
            <person name="Goldberg J."/>
            <person name="Griggs A."/>
            <person name="Gujja S."/>
            <person name="Hansen M."/>
            <person name="Howarth C."/>
            <person name="Imamovic A."/>
            <person name="Ireland A."/>
            <person name="Larimer J."/>
            <person name="McCowan C."/>
            <person name="Murphy C."/>
            <person name="Pearson M."/>
            <person name="Poon T.W."/>
            <person name="Priest M."/>
            <person name="Roberts A."/>
            <person name="Saif S."/>
            <person name="Shea T."/>
            <person name="Sykes S."/>
            <person name="Wortman J."/>
            <person name="Nusbaum C."/>
            <person name="Birren B."/>
        </authorList>
    </citation>
    <scope>NUCLEOTIDE SEQUENCE [LARGE SCALE GENOMIC DNA]</scope>
    <source>
        <strain evidence="2">CJ02B3</strain>
    </source>
</reference>
<evidence type="ECO:0008006" key="3">
    <source>
        <dbReference type="Google" id="ProtNLM"/>
    </source>
</evidence>
<dbReference type="AlphaFoldDB" id="W2FW01"/>
<sequence>MQLPYEPASNRDSYPDLRQGYSGPSPDALRCGNSPLALFFYFMPVPLWQHIGLCSNQYHKDMIPQRLEEAFKRYNKKRKSNNALPKKTRRDIQHDLENQKIIMPHQVCRFFGLLIARTIMPN</sequence>